<dbReference type="RefSeq" id="WP_220193969.1">
    <property type="nucleotide sequence ID" value="NZ_BNJF01000001.1"/>
</dbReference>
<gene>
    <name evidence="1" type="ORF">KSX_27510</name>
</gene>
<protein>
    <submittedName>
        <fullName evidence="1">Uncharacterized protein</fullName>
    </submittedName>
</protein>
<organism evidence="1 2">
    <name type="scientific">Ktedonospora formicarum</name>
    <dbReference type="NCBI Taxonomy" id="2778364"/>
    <lineage>
        <taxon>Bacteria</taxon>
        <taxon>Bacillati</taxon>
        <taxon>Chloroflexota</taxon>
        <taxon>Ktedonobacteria</taxon>
        <taxon>Ktedonobacterales</taxon>
        <taxon>Ktedonobacteraceae</taxon>
        <taxon>Ktedonospora</taxon>
    </lineage>
</organism>
<keyword evidence="2" id="KW-1185">Reference proteome</keyword>
<dbReference type="AlphaFoldDB" id="A0A8J3I0T5"/>
<reference evidence="1" key="1">
    <citation type="submission" date="2020-10" db="EMBL/GenBank/DDBJ databases">
        <title>Taxonomic study of unclassified bacteria belonging to the class Ktedonobacteria.</title>
        <authorList>
            <person name="Yabe S."/>
            <person name="Wang C.M."/>
            <person name="Zheng Y."/>
            <person name="Sakai Y."/>
            <person name="Cavaletti L."/>
            <person name="Monciardini P."/>
            <person name="Donadio S."/>
        </authorList>
    </citation>
    <scope>NUCLEOTIDE SEQUENCE</scope>
    <source>
        <strain evidence="1">SOSP1-1</strain>
    </source>
</reference>
<evidence type="ECO:0000313" key="2">
    <source>
        <dbReference type="Proteomes" id="UP000612362"/>
    </source>
</evidence>
<comment type="caution">
    <text evidence="1">The sequence shown here is derived from an EMBL/GenBank/DDBJ whole genome shotgun (WGS) entry which is preliminary data.</text>
</comment>
<sequence>MLKIRKRWKHHLRPSRAAVVTLLLLIAALLFITPVYAATSRPVQQQEELPLNAHIYLSTASLRPVFEEQIDAQLPKTVDSTMKGITDGMPAESRDWVSKMAKVLIQPSATLTDLSPQQGGMLTSLRVRLYPDDPKPINADMLVSFSVVNTSTIQVSAEPVQGSPTLINGPLTTLPTPLGKLQTIQTTPGCGTNALDIGMQVPITLTDEQNQQTTSFTPGETRRTTLSSMEQLQGTASATNAYVELPAASISTLGPALGVLPLGNNLYARNIKLAISGTQIVATSDITLGQSLVIAKATTLLKPTAQQGKLAVKVQKTTIAVLSIFTFPYDTYNAKIEQELNSKLNGALGDKFTLLSAAIGANENIPCAAKDSLILSVQAPNGLF</sequence>
<proteinExistence type="predicted"/>
<evidence type="ECO:0000313" key="1">
    <source>
        <dbReference type="EMBL" id="GHO44588.1"/>
    </source>
</evidence>
<accession>A0A8J3I0T5</accession>
<name>A0A8J3I0T5_9CHLR</name>
<dbReference type="EMBL" id="BNJF01000001">
    <property type="protein sequence ID" value="GHO44588.1"/>
    <property type="molecule type" value="Genomic_DNA"/>
</dbReference>
<dbReference type="Proteomes" id="UP000612362">
    <property type="component" value="Unassembled WGS sequence"/>
</dbReference>